<reference evidence="2 3" key="1">
    <citation type="journal article" date="2016" name="Nat. Commun.">
        <title>Thousands of microbial genomes shed light on interconnected biogeochemical processes in an aquifer system.</title>
        <authorList>
            <person name="Anantharaman K."/>
            <person name="Brown C.T."/>
            <person name="Hug L.A."/>
            <person name="Sharon I."/>
            <person name="Castelle C.J."/>
            <person name="Probst A.J."/>
            <person name="Thomas B.C."/>
            <person name="Singh A."/>
            <person name="Wilkins M.J."/>
            <person name="Karaoz U."/>
            <person name="Brodie E.L."/>
            <person name="Williams K.H."/>
            <person name="Hubbard S.S."/>
            <person name="Banfield J.F."/>
        </authorList>
    </citation>
    <scope>NUCLEOTIDE SEQUENCE [LARGE SCALE GENOMIC DNA]</scope>
</reference>
<dbReference type="GO" id="GO:0005506">
    <property type="term" value="F:iron ion binding"/>
    <property type="evidence" value="ECO:0007669"/>
    <property type="project" value="InterPro"/>
</dbReference>
<sequence length="126" mass="13275">MAVFSFTRSNIRRSPPMKTPVVLAVLSLAALNEILAALAAGAFDKASDVAEQRLGMSSLAAHGAAHMAPYMPKGMQDNGTAMHRAASRFARAAQEAAFERDTARALGALGEVTSLCVACHSGYRLR</sequence>
<dbReference type="GO" id="GO:0022900">
    <property type="term" value="P:electron transport chain"/>
    <property type="evidence" value="ECO:0007669"/>
    <property type="project" value="InterPro"/>
</dbReference>
<dbReference type="InterPro" id="IPR010980">
    <property type="entry name" value="Cyt_c/b562"/>
</dbReference>
<dbReference type="SUPFAM" id="SSF47175">
    <property type="entry name" value="Cytochromes"/>
    <property type="match status" value="1"/>
</dbReference>
<protein>
    <recommendedName>
        <fullName evidence="4">Cytochrome C</fullName>
    </recommendedName>
</protein>
<feature type="chain" id="PRO_5009225667" description="Cytochrome C" evidence="1">
    <location>
        <begin position="40"/>
        <end position="126"/>
    </location>
</feature>
<feature type="signal peptide" evidence="1">
    <location>
        <begin position="1"/>
        <end position="39"/>
    </location>
</feature>
<evidence type="ECO:0008006" key="4">
    <source>
        <dbReference type="Google" id="ProtNLM"/>
    </source>
</evidence>
<keyword evidence="1" id="KW-0732">Signal</keyword>
<dbReference type="GO" id="GO:0020037">
    <property type="term" value="F:heme binding"/>
    <property type="evidence" value="ECO:0007669"/>
    <property type="project" value="InterPro"/>
</dbReference>
<proteinExistence type="predicted"/>
<dbReference type="AlphaFoldDB" id="A0A1F6U0B0"/>
<accession>A0A1F6U0B0</accession>
<dbReference type="EMBL" id="MFTA01000075">
    <property type="protein sequence ID" value="OGI50815.1"/>
    <property type="molecule type" value="Genomic_DNA"/>
</dbReference>
<evidence type="ECO:0000313" key="3">
    <source>
        <dbReference type="Proteomes" id="UP000179362"/>
    </source>
</evidence>
<comment type="caution">
    <text evidence="2">The sequence shown here is derived from an EMBL/GenBank/DDBJ whole genome shotgun (WGS) entry which is preliminary data.</text>
</comment>
<gene>
    <name evidence="2" type="ORF">A3B81_03360</name>
</gene>
<name>A0A1F6U0B0_9PROT</name>
<dbReference type="GO" id="GO:0009055">
    <property type="term" value="F:electron transfer activity"/>
    <property type="evidence" value="ECO:0007669"/>
    <property type="project" value="InterPro"/>
</dbReference>
<evidence type="ECO:0000313" key="2">
    <source>
        <dbReference type="EMBL" id="OGI50815.1"/>
    </source>
</evidence>
<dbReference type="Proteomes" id="UP000179362">
    <property type="component" value="Unassembled WGS sequence"/>
</dbReference>
<evidence type="ECO:0000256" key="1">
    <source>
        <dbReference type="SAM" id="SignalP"/>
    </source>
</evidence>
<organism evidence="2 3">
    <name type="scientific">Candidatus Muproteobacteria bacterium RIFCSPHIGHO2_02_FULL_65_16</name>
    <dbReference type="NCBI Taxonomy" id="1817766"/>
    <lineage>
        <taxon>Bacteria</taxon>
        <taxon>Pseudomonadati</taxon>
        <taxon>Pseudomonadota</taxon>
        <taxon>Candidatus Muproteobacteria</taxon>
    </lineage>
</organism>